<evidence type="ECO:0000313" key="1">
    <source>
        <dbReference type="EMBL" id="SEC78372.1"/>
    </source>
</evidence>
<protein>
    <submittedName>
        <fullName evidence="1">Uncharacterized protein</fullName>
    </submittedName>
</protein>
<dbReference type="Proteomes" id="UP000182241">
    <property type="component" value="Unassembled WGS sequence"/>
</dbReference>
<dbReference type="RefSeq" id="WP_068742816.1">
    <property type="nucleotide sequence ID" value="NZ_FNSA01000003.1"/>
</dbReference>
<gene>
    <name evidence="1" type="ORF">SAMN04489793_3189</name>
</gene>
<proteinExistence type="predicted"/>
<reference evidence="2" key="1">
    <citation type="submission" date="2016-10" db="EMBL/GenBank/DDBJ databases">
        <authorList>
            <person name="Varghese N."/>
            <person name="Submissions S."/>
        </authorList>
    </citation>
    <scope>NUCLEOTIDE SEQUENCE [LARGE SCALE GENOMIC DNA]</scope>
    <source>
        <strain evidence="2">DSM 44234</strain>
    </source>
</reference>
<dbReference type="STRING" id="57704.SAMN04489793_3189"/>
<keyword evidence="2" id="KW-1185">Reference proteome</keyword>
<organism evidence="1 2">
    <name type="scientific">Tsukamurella tyrosinosolvens</name>
    <dbReference type="NCBI Taxonomy" id="57704"/>
    <lineage>
        <taxon>Bacteria</taxon>
        <taxon>Bacillati</taxon>
        <taxon>Actinomycetota</taxon>
        <taxon>Actinomycetes</taxon>
        <taxon>Mycobacteriales</taxon>
        <taxon>Tsukamurellaceae</taxon>
        <taxon>Tsukamurella</taxon>
    </lineage>
</organism>
<name>A0A1H4VB89_TSUTY</name>
<evidence type="ECO:0000313" key="2">
    <source>
        <dbReference type="Proteomes" id="UP000182241"/>
    </source>
</evidence>
<sequence>MNSPLIPAQDIIDVADALRQIRVPEGEQLVVEVTESGITAVTVDRDGRRAAGYGTRRFTPVQEVRRG</sequence>
<dbReference type="AlphaFoldDB" id="A0A1H4VB89"/>
<accession>A0A1H4VB89</accession>
<dbReference type="EMBL" id="FNSA01000003">
    <property type="protein sequence ID" value="SEC78372.1"/>
    <property type="molecule type" value="Genomic_DNA"/>
</dbReference>